<sequence>MMTLLKLLTFPVSAPLSGIFWIGEQLSERANTELNDKENLQKQLLALQLAFDLGDISEEEFEIQEEELLLQIQAMEEAED</sequence>
<proteinExistence type="predicted"/>
<dbReference type="Pfam" id="PF05120">
    <property type="entry name" value="GvpG"/>
    <property type="match status" value="1"/>
</dbReference>
<accession>A0ABV4XU83</accession>
<dbReference type="InterPro" id="IPR007804">
    <property type="entry name" value="GvpG"/>
</dbReference>
<reference evidence="2 3" key="1">
    <citation type="submission" date="2024-09" db="EMBL/GenBank/DDBJ databases">
        <title>Floridaenema gen nov. (Aerosakkonemataceae, Aerosakkonematales ord. nov., Cyanobacteria) from benthic tropical and subtropical fresh waters, with the description of four new species.</title>
        <authorList>
            <person name="Moretto J.A."/>
            <person name="Berthold D.E."/>
            <person name="Lefler F.W."/>
            <person name="Huang I.-S."/>
            <person name="Laughinghouse H. IV."/>
        </authorList>
    </citation>
    <scope>NUCLEOTIDE SEQUENCE [LARGE SCALE GENOMIC DNA]</scope>
    <source>
        <strain evidence="2 3">BLCC-F50</strain>
    </source>
</reference>
<gene>
    <name evidence="2" type="ORF">ACE1CI_20295</name>
</gene>
<comment type="caution">
    <text evidence="2">The sequence shown here is derived from an EMBL/GenBank/DDBJ whole genome shotgun (WGS) entry which is preliminary data.</text>
</comment>
<organism evidence="2 3">
    <name type="scientific">Floridaenema flaviceps BLCC-F50</name>
    <dbReference type="NCBI Taxonomy" id="3153642"/>
    <lineage>
        <taxon>Bacteria</taxon>
        <taxon>Bacillati</taxon>
        <taxon>Cyanobacteriota</taxon>
        <taxon>Cyanophyceae</taxon>
        <taxon>Oscillatoriophycideae</taxon>
        <taxon>Aerosakkonematales</taxon>
        <taxon>Aerosakkonemataceae</taxon>
        <taxon>Floridanema</taxon>
        <taxon>Floridanema flaviceps</taxon>
    </lineage>
</organism>
<keyword evidence="1" id="KW-0175">Coiled coil</keyword>
<dbReference type="Proteomes" id="UP001576784">
    <property type="component" value="Unassembled WGS sequence"/>
</dbReference>
<evidence type="ECO:0000256" key="1">
    <source>
        <dbReference type="SAM" id="Coils"/>
    </source>
</evidence>
<name>A0ABV4XU83_9CYAN</name>
<keyword evidence="3" id="KW-1185">Reference proteome</keyword>
<evidence type="ECO:0000313" key="3">
    <source>
        <dbReference type="Proteomes" id="UP001576784"/>
    </source>
</evidence>
<dbReference type="RefSeq" id="WP_413264892.1">
    <property type="nucleotide sequence ID" value="NZ_JBHFNR010000148.1"/>
</dbReference>
<evidence type="ECO:0000313" key="2">
    <source>
        <dbReference type="EMBL" id="MFB2895253.1"/>
    </source>
</evidence>
<dbReference type="EMBL" id="JBHFNR010000148">
    <property type="protein sequence ID" value="MFB2895253.1"/>
    <property type="molecule type" value="Genomic_DNA"/>
</dbReference>
<protein>
    <submittedName>
        <fullName evidence="2">Gas vesicle protein GvpG</fullName>
    </submittedName>
</protein>
<feature type="coiled-coil region" evidence="1">
    <location>
        <begin position="23"/>
        <end position="78"/>
    </location>
</feature>